<keyword evidence="7" id="KW-1185">Reference proteome</keyword>
<dbReference type="InterPro" id="IPR009057">
    <property type="entry name" value="Homeodomain-like_sf"/>
</dbReference>
<accession>A0A7W6ETW2</accession>
<protein>
    <submittedName>
        <fullName evidence="6">AraC-like DNA-binding protein</fullName>
    </submittedName>
</protein>
<feature type="domain" description="HTH araC/xylS-type" evidence="5">
    <location>
        <begin position="262"/>
        <end position="363"/>
    </location>
</feature>
<evidence type="ECO:0000259" key="5">
    <source>
        <dbReference type="PROSITE" id="PS01124"/>
    </source>
</evidence>
<dbReference type="Gene3D" id="1.10.10.60">
    <property type="entry name" value="Homeodomain-like"/>
    <property type="match status" value="2"/>
</dbReference>
<keyword evidence="4" id="KW-0812">Transmembrane</keyword>
<gene>
    <name evidence="6" type="ORF">FHS57_006326</name>
</gene>
<dbReference type="Proteomes" id="UP000541352">
    <property type="component" value="Unassembled WGS sequence"/>
</dbReference>
<evidence type="ECO:0000313" key="7">
    <source>
        <dbReference type="Proteomes" id="UP000541352"/>
    </source>
</evidence>
<evidence type="ECO:0000313" key="6">
    <source>
        <dbReference type="EMBL" id="MBB3842295.1"/>
    </source>
</evidence>
<dbReference type="PROSITE" id="PS00041">
    <property type="entry name" value="HTH_ARAC_FAMILY_1"/>
    <property type="match status" value="1"/>
</dbReference>
<dbReference type="RefSeq" id="WP_183980566.1">
    <property type="nucleotide sequence ID" value="NZ_JACIBY010000032.1"/>
</dbReference>
<name>A0A7W6ETW2_9BACT</name>
<dbReference type="GO" id="GO:0043565">
    <property type="term" value="F:sequence-specific DNA binding"/>
    <property type="evidence" value="ECO:0007669"/>
    <property type="project" value="InterPro"/>
</dbReference>
<feature type="transmembrane region" description="Helical" evidence="4">
    <location>
        <begin position="140"/>
        <end position="163"/>
    </location>
</feature>
<evidence type="ECO:0000256" key="3">
    <source>
        <dbReference type="ARBA" id="ARBA00023163"/>
    </source>
</evidence>
<feature type="transmembrane region" description="Helical" evidence="4">
    <location>
        <begin position="72"/>
        <end position="90"/>
    </location>
</feature>
<dbReference type="AlphaFoldDB" id="A0A7W6ETW2"/>
<feature type="transmembrane region" description="Helical" evidence="4">
    <location>
        <begin position="211"/>
        <end position="230"/>
    </location>
</feature>
<feature type="transmembrane region" description="Helical" evidence="4">
    <location>
        <begin position="6"/>
        <end position="27"/>
    </location>
</feature>
<keyword evidence="4" id="KW-1133">Transmembrane helix</keyword>
<keyword evidence="4" id="KW-0472">Membrane</keyword>
<dbReference type="PANTHER" id="PTHR43280:SF29">
    <property type="entry name" value="ARAC-FAMILY TRANSCRIPTIONAL REGULATOR"/>
    <property type="match status" value="1"/>
</dbReference>
<feature type="transmembrane region" description="Helical" evidence="4">
    <location>
        <begin position="183"/>
        <end position="205"/>
    </location>
</feature>
<feature type="transmembrane region" description="Helical" evidence="4">
    <location>
        <begin position="102"/>
        <end position="120"/>
    </location>
</feature>
<dbReference type="InterPro" id="IPR018062">
    <property type="entry name" value="HTH_AraC-typ_CS"/>
</dbReference>
<organism evidence="6 7">
    <name type="scientific">Runella defluvii</name>
    <dbReference type="NCBI Taxonomy" id="370973"/>
    <lineage>
        <taxon>Bacteria</taxon>
        <taxon>Pseudomonadati</taxon>
        <taxon>Bacteroidota</taxon>
        <taxon>Cytophagia</taxon>
        <taxon>Cytophagales</taxon>
        <taxon>Spirosomataceae</taxon>
        <taxon>Runella</taxon>
    </lineage>
</organism>
<comment type="caution">
    <text evidence="6">The sequence shown here is derived from an EMBL/GenBank/DDBJ whole genome shotgun (WGS) entry which is preliminary data.</text>
</comment>
<evidence type="ECO:0000256" key="1">
    <source>
        <dbReference type="ARBA" id="ARBA00023015"/>
    </source>
</evidence>
<dbReference type="SMART" id="SM00342">
    <property type="entry name" value="HTH_ARAC"/>
    <property type="match status" value="1"/>
</dbReference>
<dbReference type="GO" id="GO:0003700">
    <property type="term" value="F:DNA-binding transcription factor activity"/>
    <property type="evidence" value="ECO:0007669"/>
    <property type="project" value="InterPro"/>
</dbReference>
<reference evidence="6 7" key="1">
    <citation type="submission" date="2020-08" db="EMBL/GenBank/DDBJ databases">
        <title>Genomic Encyclopedia of Type Strains, Phase IV (KMG-IV): sequencing the most valuable type-strain genomes for metagenomic binning, comparative biology and taxonomic classification.</title>
        <authorList>
            <person name="Goeker M."/>
        </authorList>
    </citation>
    <scope>NUCLEOTIDE SEQUENCE [LARGE SCALE GENOMIC DNA]</scope>
    <source>
        <strain evidence="6 7">DSM 17976</strain>
    </source>
</reference>
<keyword evidence="3" id="KW-0804">Transcription</keyword>
<sequence length="365" mass="42449">MKFTISDFSILMGGGIALLVAIGVWLRNKQQSSIANYFLIAFLLNCFISIFLKNLYFNQLFEHLPHLLKLNHPLGLLRPVTFYLYFYFLFRPQARWQKIQWLHFAPTLLLLVYTLPFYSLSARDKVLVFQQALPDPAPNFLAFAGITVSLAVGYFFLSVYEWWRFRPISAQTSLPKIISTRRWLLLLLAGYALYLLSSALIWLLPYPQYEYFSYQIISLFLMVGCIKLLSQSDLPTYQVMPPKYAKSNLTDAQKAQLLQELHRLMRDEKLFLNENLRLKEVAQKMGINENQLSQLVNECEGMSFNDFVNKFRIEAAQELLCSEQFYKTTIEAVGYDVGFGTRASFYNAFKKFTGQSPSEFRRKSS</sequence>
<dbReference type="Pfam" id="PF12833">
    <property type="entry name" value="HTH_18"/>
    <property type="match status" value="1"/>
</dbReference>
<proteinExistence type="predicted"/>
<keyword evidence="2 6" id="KW-0238">DNA-binding</keyword>
<dbReference type="EMBL" id="JACIBY010000032">
    <property type="protein sequence ID" value="MBB3842295.1"/>
    <property type="molecule type" value="Genomic_DNA"/>
</dbReference>
<evidence type="ECO:0000256" key="2">
    <source>
        <dbReference type="ARBA" id="ARBA00023125"/>
    </source>
</evidence>
<evidence type="ECO:0000256" key="4">
    <source>
        <dbReference type="SAM" id="Phobius"/>
    </source>
</evidence>
<dbReference type="PANTHER" id="PTHR43280">
    <property type="entry name" value="ARAC-FAMILY TRANSCRIPTIONAL REGULATOR"/>
    <property type="match status" value="1"/>
</dbReference>
<feature type="transmembrane region" description="Helical" evidence="4">
    <location>
        <begin position="34"/>
        <end position="52"/>
    </location>
</feature>
<dbReference type="InterPro" id="IPR018060">
    <property type="entry name" value="HTH_AraC"/>
</dbReference>
<dbReference type="SUPFAM" id="SSF46689">
    <property type="entry name" value="Homeodomain-like"/>
    <property type="match status" value="1"/>
</dbReference>
<dbReference type="PROSITE" id="PS01124">
    <property type="entry name" value="HTH_ARAC_FAMILY_2"/>
    <property type="match status" value="1"/>
</dbReference>
<keyword evidence="1" id="KW-0805">Transcription regulation</keyword>